<dbReference type="SUPFAM" id="SSF142921">
    <property type="entry name" value="WGR domain-like"/>
    <property type="match status" value="1"/>
</dbReference>
<dbReference type="InterPro" id="IPR036616">
    <property type="entry name" value="Poly(ADP-ribose)pol_reg_dom_sf"/>
</dbReference>
<accession>A0AAD9Z6S2</accession>
<keyword evidence="14" id="KW-1185">Reference proteome</keyword>
<protein>
    <recommendedName>
        <fullName evidence="10">Poly [ADP-ribose] polymerase</fullName>
        <shortName evidence="10">PARP</shortName>
        <ecNumber evidence="10">2.4.2.-</ecNumber>
    </recommendedName>
</protein>
<evidence type="ECO:0000256" key="9">
    <source>
        <dbReference type="ARBA" id="ARBA00033987"/>
    </source>
</evidence>
<dbReference type="GO" id="GO:0070212">
    <property type="term" value="P:protein poly-ADP-ribosylation"/>
    <property type="evidence" value="ECO:0007669"/>
    <property type="project" value="TreeGrafter"/>
</dbReference>
<evidence type="ECO:0000256" key="2">
    <source>
        <dbReference type="ARBA" id="ARBA00022676"/>
    </source>
</evidence>
<dbReference type="SUPFAM" id="SSF47587">
    <property type="entry name" value="Domain of poly(ADP-ribose) polymerase"/>
    <property type="match status" value="1"/>
</dbReference>
<feature type="domain" description="PARP alpha-helical" evidence="12">
    <location>
        <begin position="435"/>
        <end position="561"/>
    </location>
</feature>
<dbReference type="GO" id="GO:0006302">
    <property type="term" value="P:double-strand break repair"/>
    <property type="evidence" value="ECO:0007669"/>
    <property type="project" value="TreeGrafter"/>
</dbReference>
<dbReference type="Gene3D" id="3.90.25.10">
    <property type="entry name" value="UDP-galactose 4-epimerase, domain 1"/>
    <property type="match status" value="1"/>
</dbReference>
<evidence type="ECO:0000256" key="4">
    <source>
        <dbReference type="ARBA" id="ARBA00022695"/>
    </source>
</evidence>
<dbReference type="GO" id="GO:0003950">
    <property type="term" value="F:NAD+ poly-ADP-ribosyltransferase activity"/>
    <property type="evidence" value="ECO:0007669"/>
    <property type="project" value="UniProtKB-UniRule"/>
</dbReference>
<dbReference type="InterPro" id="IPR004102">
    <property type="entry name" value="Poly(ADP-ribose)pol_reg_dom"/>
</dbReference>
<keyword evidence="3 10" id="KW-0808">Transferase</keyword>
<dbReference type="InterPro" id="IPR050800">
    <property type="entry name" value="ARTD/PARP"/>
</dbReference>
<dbReference type="GO" id="GO:0005730">
    <property type="term" value="C:nucleolus"/>
    <property type="evidence" value="ECO:0007669"/>
    <property type="project" value="TreeGrafter"/>
</dbReference>
<evidence type="ECO:0000256" key="5">
    <source>
        <dbReference type="ARBA" id="ARBA00022857"/>
    </source>
</evidence>
<keyword evidence="6" id="KW-0560">Oxidoreductase</keyword>
<dbReference type="InterPro" id="IPR012317">
    <property type="entry name" value="Poly(ADP-ribose)pol_cat_dom"/>
</dbReference>
<dbReference type="Pfam" id="PF02877">
    <property type="entry name" value="PARP_reg"/>
    <property type="match status" value="1"/>
</dbReference>
<dbReference type="GO" id="GO:0016491">
    <property type="term" value="F:oxidoreductase activity"/>
    <property type="evidence" value="ECO:0007669"/>
    <property type="project" value="UniProtKB-KW"/>
</dbReference>
<feature type="domain" description="PARP catalytic" evidence="11">
    <location>
        <begin position="569"/>
        <end position="756"/>
    </location>
</feature>
<keyword evidence="8" id="KW-0539">Nucleus</keyword>
<dbReference type="Proteomes" id="UP001276659">
    <property type="component" value="Unassembled WGS sequence"/>
</dbReference>
<dbReference type="GO" id="GO:1990404">
    <property type="term" value="F:NAD+-protein mono-ADP-ribosyltransferase activity"/>
    <property type="evidence" value="ECO:0007669"/>
    <property type="project" value="TreeGrafter"/>
</dbReference>
<name>A0AAD9Z6S2_9LECA</name>
<evidence type="ECO:0000259" key="12">
    <source>
        <dbReference type="PROSITE" id="PS51060"/>
    </source>
</evidence>
<dbReference type="EC" id="2.4.2.-" evidence="10"/>
<dbReference type="InterPro" id="IPR036291">
    <property type="entry name" value="NAD(P)-bd_dom_sf"/>
</dbReference>
<dbReference type="CDD" id="cd05259">
    <property type="entry name" value="PCBER_SDR_a"/>
    <property type="match status" value="1"/>
</dbReference>
<evidence type="ECO:0000313" key="13">
    <source>
        <dbReference type="EMBL" id="KAK3172011.1"/>
    </source>
</evidence>
<dbReference type="Gene3D" id="1.20.142.10">
    <property type="entry name" value="Poly(ADP-ribose) polymerase, regulatory domain"/>
    <property type="match status" value="1"/>
</dbReference>
<keyword evidence="2 10" id="KW-0328">Glycosyltransferase</keyword>
<dbReference type="EMBL" id="JASNWA010000008">
    <property type="protein sequence ID" value="KAK3172011.1"/>
    <property type="molecule type" value="Genomic_DNA"/>
</dbReference>
<evidence type="ECO:0000256" key="7">
    <source>
        <dbReference type="ARBA" id="ARBA00023027"/>
    </source>
</evidence>
<comment type="catalytic activity">
    <reaction evidence="9">
        <text>NAD(+) + (ADP-D-ribosyl)n-acceptor = nicotinamide + (ADP-D-ribosyl)n+1-acceptor + H(+).</text>
        <dbReference type="EC" id="2.4.2.30"/>
    </reaction>
</comment>
<evidence type="ECO:0000256" key="6">
    <source>
        <dbReference type="ARBA" id="ARBA00023002"/>
    </source>
</evidence>
<dbReference type="SUPFAM" id="SSF51735">
    <property type="entry name" value="NAD(P)-binding Rossmann-fold domains"/>
    <property type="match status" value="1"/>
</dbReference>
<dbReference type="Pfam" id="PF00644">
    <property type="entry name" value="PARP"/>
    <property type="match status" value="1"/>
</dbReference>
<dbReference type="Pfam" id="PF05368">
    <property type="entry name" value="NmrA"/>
    <property type="match status" value="1"/>
</dbReference>
<dbReference type="PROSITE" id="PS51059">
    <property type="entry name" value="PARP_CATALYTIC"/>
    <property type="match status" value="1"/>
</dbReference>
<dbReference type="SUPFAM" id="SSF56399">
    <property type="entry name" value="ADP-ribosylation"/>
    <property type="match status" value="1"/>
</dbReference>
<evidence type="ECO:0000256" key="3">
    <source>
        <dbReference type="ARBA" id="ARBA00022679"/>
    </source>
</evidence>
<dbReference type="GO" id="GO:0016779">
    <property type="term" value="F:nucleotidyltransferase activity"/>
    <property type="evidence" value="ECO:0007669"/>
    <property type="project" value="UniProtKB-KW"/>
</dbReference>
<dbReference type="InterPro" id="IPR045312">
    <property type="entry name" value="PCBER-like"/>
</dbReference>
<reference evidence="13" key="1">
    <citation type="submission" date="2022-11" db="EMBL/GenBank/DDBJ databases">
        <title>Chromosomal genome sequence assembly and mating type (MAT) locus characterization of the leprose asexual lichenized fungus Lepraria neglecta (Nyl.) Erichsen.</title>
        <authorList>
            <person name="Allen J.L."/>
            <person name="Pfeffer B."/>
        </authorList>
    </citation>
    <scope>NUCLEOTIDE SEQUENCE</scope>
    <source>
        <strain evidence="13">Allen 5258</strain>
    </source>
</reference>
<keyword evidence="5" id="KW-0521">NADP</keyword>
<dbReference type="InterPro" id="IPR036930">
    <property type="entry name" value="WGR_dom_sf"/>
</dbReference>
<dbReference type="PANTHER" id="PTHR10459">
    <property type="entry name" value="DNA LIGASE"/>
    <property type="match status" value="1"/>
</dbReference>
<dbReference type="InterPro" id="IPR008030">
    <property type="entry name" value="NmrA-like"/>
</dbReference>
<keyword evidence="4" id="KW-0548">Nucleotidyltransferase</keyword>
<dbReference type="AlphaFoldDB" id="A0AAD9Z6S2"/>
<comment type="caution">
    <text evidence="13">The sequence shown here is derived from an EMBL/GenBank/DDBJ whole genome shotgun (WGS) entry which is preliminary data.</text>
</comment>
<evidence type="ECO:0000259" key="11">
    <source>
        <dbReference type="PROSITE" id="PS51059"/>
    </source>
</evidence>
<dbReference type="PANTHER" id="PTHR10459:SF60">
    <property type="entry name" value="POLY [ADP-RIBOSE] POLYMERASE 2"/>
    <property type="match status" value="1"/>
</dbReference>
<keyword evidence="7 10" id="KW-0520">NAD</keyword>
<gene>
    <name evidence="13" type="ORF">OEA41_004095</name>
</gene>
<evidence type="ECO:0000313" key="14">
    <source>
        <dbReference type="Proteomes" id="UP001276659"/>
    </source>
</evidence>
<evidence type="ECO:0000256" key="1">
    <source>
        <dbReference type="ARBA" id="ARBA00004123"/>
    </source>
</evidence>
<dbReference type="PROSITE" id="PS51060">
    <property type="entry name" value="PARP_ALPHA_HD"/>
    <property type="match status" value="1"/>
</dbReference>
<evidence type="ECO:0000256" key="10">
    <source>
        <dbReference type="RuleBase" id="RU362114"/>
    </source>
</evidence>
<dbReference type="Gene3D" id="3.40.50.720">
    <property type="entry name" value="NAD(P)-binding Rossmann-like Domain"/>
    <property type="match status" value="1"/>
</dbReference>
<dbReference type="Gene3D" id="3.90.228.10">
    <property type="match status" value="1"/>
</dbReference>
<proteinExistence type="predicted"/>
<comment type="subcellular location">
    <subcellularLocation>
        <location evidence="1">Nucleus</location>
    </subcellularLocation>
</comment>
<organism evidence="13 14">
    <name type="scientific">Lepraria neglecta</name>
    <dbReference type="NCBI Taxonomy" id="209136"/>
    <lineage>
        <taxon>Eukaryota</taxon>
        <taxon>Fungi</taxon>
        <taxon>Dikarya</taxon>
        <taxon>Ascomycota</taxon>
        <taxon>Pezizomycotina</taxon>
        <taxon>Lecanoromycetes</taxon>
        <taxon>OSLEUM clade</taxon>
        <taxon>Lecanoromycetidae</taxon>
        <taxon>Lecanorales</taxon>
        <taxon>Lecanorineae</taxon>
        <taxon>Stereocaulaceae</taxon>
        <taxon>Lepraria</taxon>
    </lineage>
</organism>
<sequence>MSSPIKNVIIIGAGGNLGPTILSAFDADAHFTVSILTRHSSKSTFASHLKIHRIGDDYPEAELLQAFKGQDAVISTIATASAAHQKAIIDTAIKAGVKRFVPSEFGSDTLNEKAMAILPQYFKEKLETVEYLKGKEGLLAWTAFVTGPFFELGMKLGFMGYDLKEHKATIFNHGNDTWSTSTLGTIGLAVKNAMLIPEKTANRYMYIDSFTVSQNQVLVSFEKATGKKWEVTHVDAEEMKKVGMEKMSNGDFSGAMLMVNNERQQREIFEGHALLLNQFEIFIPLISDGRRRRNNETRREVQDSRCGFSVEVRKEVTQKGRGGIELKAIKLAKAPVDKLCPIRDSSMVFVDTESTVYDASLSLTNIDGNNNEFYYIQLLNGYGQALLLCCLRWKNRKNPPKPTKYTLIEKSYRDDTDDEAEYEPKPTEVKREEPNCTLSEELQDLVRFCVDAGNMQKSMASQNYSCKKLPLGKFLKSTIERGYVALKELGDVIMDPKLAQDKRQMSVEATFNDLNSTYYTIIPHDFGRNRPTPINSKKLLKAEMGLVQISNEIMKETEYSKGRQGMAINPLDAQMQSLGLTEAVPLEKASAEYQHFEGYLNHSKESGGVISDAAIQYIYHISRSEEFERFIAGSYDADRMKQRPVKDGRKLLWHGSRGCNFGGILSQGLRFAPPEAPANGKAFGKGIYLADRASKSAVYCDQWTSGQTGLLLLCETQLGDRSYIRTNHEYNAADSMRKQGLISTKMYTKTTSHQNG</sequence>
<evidence type="ECO:0000256" key="8">
    <source>
        <dbReference type="ARBA" id="ARBA00023242"/>
    </source>
</evidence>